<feature type="domain" description="AMP-dependent synthetase/ligase" evidence="2">
    <location>
        <begin position="14"/>
        <end position="338"/>
    </location>
</feature>
<dbReference type="InterPro" id="IPR042099">
    <property type="entry name" value="ANL_N_sf"/>
</dbReference>
<keyword evidence="4" id="KW-1185">Reference proteome</keyword>
<name>A0ABR1GV15_9HYPO</name>
<evidence type="ECO:0000256" key="1">
    <source>
        <dbReference type="ARBA" id="ARBA00006432"/>
    </source>
</evidence>
<evidence type="ECO:0000259" key="2">
    <source>
        <dbReference type="Pfam" id="PF00501"/>
    </source>
</evidence>
<evidence type="ECO:0000313" key="3">
    <source>
        <dbReference type="EMBL" id="KAK7409274.1"/>
    </source>
</evidence>
<evidence type="ECO:0000313" key="4">
    <source>
        <dbReference type="Proteomes" id="UP001498476"/>
    </source>
</evidence>
<dbReference type="EMBL" id="JAZAVJ010000156">
    <property type="protein sequence ID" value="KAK7409274.1"/>
    <property type="molecule type" value="Genomic_DNA"/>
</dbReference>
<dbReference type="Pfam" id="PF23562">
    <property type="entry name" value="AMP-binding_C_3"/>
    <property type="match status" value="1"/>
</dbReference>
<accession>A0ABR1GV15</accession>
<gene>
    <name evidence="3" type="ORF">QQX98_008514</name>
</gene>
<organism evidence="3 4">
    <name type="scientific">Neonectria punicea</name>
    <dbReference type="NCBI Taxonomy" id="979145"/>
    <lineage>
        <taxon>Eukaryota</taxon>
        <taxon>Fungi</taxon>
        <taxon>Dikarya</taxon>
        <taxon>Ascomycota</taxon>
        <taxon>Pezizomycotina</taxon>
        <taxon>Sordariomycetes</taxon>
        <taxon>Hypocreomycetidae</taxon>
        <taxon>Hypocreales</taxon>
        <taxon>Nectriaceae</taxon>
        <taxon>Neonectria</taxon>
    </lineage>
</organism>
<dbReference type="PANTHER" id="PTHR43201">
    <property type="entry name" value="ACYL-COA SYNTHETASE"/>
    <property type="match status" value="1"/>
</dbReference>
<dbReference type="Proteomes" id="UP001498476">
    <property type="component" value="Unassembled WGS sequence"/>
</dbReference>
<dbReference type="PANTHER" id="PTHR43201:SF8">
    <property type="entry name" value="ACYL-COA SYNTHETASE FAMILY MEMBER 3"/>
    <property type="match status" value="1"/>
</dbReference>
<comment type="similarity">
    <text evidence="1">Belongs to the ATP-dependent AMP-binding enzyme family.</text>
</comment>
<dbReference type="SUPFAM" id="SSF56801">
    <property type="entry name" value="Acetyl-CoA synthetase-like"/>
    <property type="match status" value="1"/>
</dbReference>
<reference evidence="3 4" key="1">
    <citation type="journal article" date="2025" name="Microbiol. Resour. Announc.">
        <title>Draft genome sequences for Neonectria magnoliae and Neonectria punicea, canker pathogens of Liriodendron tulipifera and Acer saccharum in West Virginia.</title>
        <authorList>
            <person name="Petronek H.M."/>
            <person name="Kasson M.T."/>
            <person name="Metheny A.M."/>
            <person name="Stauder C.M."/>
            <person name="Lovett B."/>
            <person name="Lynch S.C."/>
            <person name="Garnas J.R."/>
            <person name="Kasson L.R."/>
            <person name="Stajich J.E."/>
        </authorList>
    </citation>
    <scope>NUCLEOTIDE SEQUENCE [LARGE SCALE GENOMIC DNA]</scope>
    <source>
        <strain evidence="3 4">NRRL 64653</strain>
    </source>
</reference>
<dbReference type="InterPro" id="IPR000873">
    <property type="entry name" value="AMP-dep_synth/lig_dom"/>
</dbReference>
<comment type="caution">
    <text evidence="3">The sequence shown here is derived from an EMBL/GenBank/DDBJ whole genome shotgun (WGS) entry which is preliminary data.</text>
</comment>
<dbReference type="Gene3D" id="3.40.50.12780">
    <property type="entry name" value="N-terminal domain of ligase-like"/>
    <property type="match status" value="1"/>
</dbReference>
<proteinExistence type="inferred from homology"/>
<dbReference type="Pfam" id="PF00501">
    <property type="entry name" value="AMP-binding"/>
    <property type="match status" value="1"/>
</dbReference>
<protein>
    <recommendedName>
        <fullName evidence="2">AMP-dependent synthetase/ligase domain-containing protein</fullName>
    </recommendedName>
</protein>
<sequence length="533" mass="58697">MSSFQTQLSVLQVSAAKHPSTTAVKVPQREATKTVWKDITYSRLQQDVEASARFWAHQFSNAGFQKRSVIGLWLGGKAYLDLIHIWGVARAGFIPQSVSLRMTDPSVTYELLSQANAVALIHDPSFASFVVDSPLPVWPAENVLSSDHADLPLPDLWMPSQADEVTVIYHTSGSTSGIPKLVPITARWLDHSIDKMSHFLSAHPTAQKQDIIVSAGSFCHIASALLFTELIRRGGCLIIPTNIPYEALELRQLVDQYGLTCLNTFSSFLSRFIQQAREDPELLLALQSLDHVVYSGLPLDSSDEAWARERSVNLINVFACSEAGIMLQSHGGNGEDAETLQPLPGSCYEFVPLPGSSEQSDELLELVVNPESGDCPVPSLRSSDGKFHTGDLFIQMTPGKYTAKGRNDDWIKMESAMRCDTGSIERNAMETCGNDLISVAIVTGAGRPSPALIVEPRDDAAIASEAGIMSLKDEILQRVSPFHKRRYVHERIDDSRFILVVPKGSMPRTAAKGNIQRSKVEEMFKDKLDEIYS</sequence>